<dbReference type="RefSeq" id="WP_013474420.1">
    <property type="nucleotide sequence ID" value="NZ_CP118233.1"/>
</dbReference>
<dbReference type="GeneID" id="91360167"/>
<gene>
    <name evidence="2" type="ORF">DLJ60_26735</name>
</gene>
<keyword evidence="3" id="KW-1185">Reference proteome</keyword>
<protein>
    <submittedName>
        <fullName evidence="2">DUF397 domain-containing protein</fullName>
    </submittedName>
</protein>
<evidence type="ECO:0000313" key="2">
    <source>
        <dbReference type="EMBL" id="RQW87353.1"/>
    </source>
</evidence>
<reference evidence="2 3" key="1">
    <citation type="submission" date="2018-05" db="EMBL/GenBank/DDBJ databases">
        <title>Micromonospora from Atacama Desert.</title>
        <authorList>
            <person name="Carro L."/>
            <person name="Goodfellow M."/>
            <person name="Klenk H.-P."/>
        </authorList>
    </citation>
    <scope>NUCLEOTIDE SEQUENCE [LARGE SCALE GENOMIC DNA]</scope>
    <source>
        <strain evidence="2 3">LB41</strain>
    </source>
</reference>
<organism evidence="2 3">
    <name type="scientific">Micromonospora chalcea</name>
    <dbReference type="NCBI Taxonomy" id="1874"/>
    <lineage>
        <taxon>Bacteria</taxon>
        <taxon>Bacillati</taxon>
        <taxon>Actinomycetota</taxon>
        <taxon>Actinomycetes</taxon>
        <taxon>Micromonosporales</taxon>
        <taxon>Micromonosporaceae</taxon>
        <taxon>Micromonospora</taxon>
    </lineage>
</organism>
<evidence type="ECO:0000259" key="1">
    <source>
        <dbReference type="Pfam" id="PF04149"/>
    </source>
</evidence>
<dbReference type="Proteomes" id="UP000274694">
    <property type="component" value="Unassembled WGS sequence"/>
</dbReference>
<name>A0ABX9Y0T8_MICCH</name>
<dbReference type="InterPro" id="IPR007278">
    <property type="entry name" value="DUF397"/>
</dbReference>
<accession>A0ABX9Y0T8</accession>
<comment type="caution">
    <text evidence="2">The sequence shown here is derived from an EMBL/GenBank/DDBJ whole genome shotgun (WGS) entry which is preliminary data.</text>
</comment>
<sequence>MDLSGATWRKATRSGNTDCVEVADNLTEVVLVRDSKDRDGGTLHVTPTSWRSFVGLAKQIGSAA</sequence>
<proteinExistence type="predicted"/>
<evidence type="ECO:0000313" key="3">
    <source>
        <dbReference type="Proteomes" id="UP000274694"/>
    </source>
</evidence>
<dbReference type="EMBL" id="QGTA01000268">
    <property type="protein sequence ID" value="RQW87353.1"/>
    <property type="molecule type" value="Genomic_DNA"/>
</dbReference>
<feature type="domain" description="DUF397" evidence="1">
    <location>
        <begin position="6"/>
        <end position="58"/>
    </location>
</feature>
<dbReference type="Pfam" id="PF04149">
    <property type="entry name" value="DUF397"/>
    <property type="match status" value="1"/>
</dbReference>